<protein>
    <recommendedName>
        <fullName evidence="1">ABM domain-containing protein</fullName>
    </recommendedName>
</protein>
<reference evidence="2 3" key="1">
    <citation type="submission" date="2017-02" db="EMBL/GenBank/DDBJ databases">
        <title>Vagococcus cremeus sp. nov., isolated from the small intestine of a marten, Martes flavigula.</title>
        <authorList>
            <person name="Tak E.J."/>
            <person name="Bae J.-W."/>
        </authorList>
    </citation>
    <scope>NUCLEOTIDE SEQUENCE [LARGE SCALE GENOMIC DNA]</scope>
    <source>
        <strain evidence="2 3">D7T301</strain>
    </source>
</reference>
<evidence type="ECO:0000259" key="1">
    <source>
        <dbReference type="PROSITE" id="PS51725"/>
    </source>
</evidence>
<feature type="domain" description="ABM" evidence="1">
    <location>
        <begin position="2"/>
        <end position="96"/>
    </location>
</feature>
<dbReference type="RefSeq" id="WP_079345958.1">
    <property type="nucleotide sequence ID" value="NZ_MVAB01000001.1"/>
</dbReference>
<dbReference type="Gene3D" id="3.30.70.100">
    <property type="match status" value="1"/>
</dbReference>
<dbReference type="SUPFAM" id="SSF54909">
    <property type="entry name" value="Dimeric alpha+beta barrel"/>
    <property type="match status" value="1"/>
</dbReference>
<proteinExistence type="predicted"/>
<gene>
    <name evidence="2" type="ORF">BW731_04070</name>
</gene>
<dbReference type="InterPro" id="IPR007138">
    <property type="entry name" value="ABM_dom"/>
</dbReference>
<sequence>MFSVTNTIHVETPYSENMIKAFTSSHTKDAMAHVEGFINFQLMSRELPDEENVTELVVLSLWKSKEHQKNWVKSQAFKDVHKKDDSTESTKGKPKRQGFIRNSIAEFDVLN</sequence>
<dbReference type="PANTHER" id="PTHR34474">
    <property type="entry name" value="SIGNAL TRANSDUCTION PROTEIN TRAP"/>
    <property type="match status" value="1"/>
</dbReference>
<dbReference type="EMBL" id="MVAB01000001">
    <property type="protein sequence ID" value="OPF87439.1"/>
    <property type="molecule type" value="Genomic_DNA"/>
</dbReference>
<comment type="caution">
    <text evidence="2">The sequence shown here is derived from an EMBL/GenBank/DDBJ whole genome shotgun (WGS) entry which is preliminary data.</text>
</comment>
<evidence type="ECO:0000313" key="2">
    <source>
        <dbReference type="EMBL" id="OPF87439.1"/>
    </source>
</evidence>
<dbReference type="AlphaFoldDB" id="A0A1V4DFV2"/>
<evidence type="ECO:0000313" key="3">
    <source>
        <dbReference type="Proteomes" id="UP000189970"/>
    </source>
</evidence>
<dbReference type="Proteomes" id="UP000189970">
    <property type="component" value="Unassembled WGS sequence"/>
</dbReference>
<dbReference type="Pfam" id="PF03992">
    <property type="entry name" value="ABM"/>
    <property type="match status" value="1"/>
</dbReference>
<dbReference type="InterPro" id="IPR011008">
    <property type="entry name" value="Dimeric_a/b-barrel"/>
</dbReference>
<name>A0A1V4DFV2_9ENTE</name>
<organism evidence="2 3">
    <name type="scientific">Vagococcus martis</name>
    <dbReference type="NCBI Taxonomy" id="1768210"/>
    <lineage>
        <taxon>Bacteria</taxon>
        <taxon>Bacillati</taxon>
        <taxon>Bacillota</taxon>
        <taxon>Bacilli</taxon>
        <taxon>Lactobacillales</taxon>
        <taxon>Enterococcaceae</taxon>
        <taxon>Vagococcus</taxon>
    </lineage>
</organism>
<dbReference type="PANTHER" id="PTHR34474:SF4">
    <property type="entry name" value="HEME OXYGENASE (STAPHYLOBILIN-PRODUCING) 1"/>
    <property type="match status" value="1"/>
</dbReference>
<keyword evidence="3" id="KW-1185">Reference proteome</keyword>
<dbReference type="PROSITE" id="PS51725">
    <property type="entry name" value="ABM"/>
    <property type="match status" value="1"/>
</dbReference>
<accession>A0A1V4DFV2</accession>
<dbReference type="InterPro" id="IPR050404">
    <property type="entry name" value="Heme-degrading_MO"/>
</dbReference>